<keyword evidence="2" id="KW-1185">Reference proteome</keyword>
<organism evidence="1 2">
    <name type="scientific">Liquorilactobacillus sucicola DSM 21376 = JCM 15457</name>
    <dbReference type="NCBI Taxonomy" id="1423806"/>
    <lineage>
        <taxon>Bacteria</taxon>
        <taxon>Bacillati</taxon>
        <taxon>Bacillota</taxon>
        <taxon>Bacilli</taxon>
        <taxon>Lactobacillales</taxon>
        <taxon>Lactobacillaceae</taxon>
        <taxon>Liquorilactobacillus</taxon>
    </lineage>
</organism>
<dbReference type="EMBL" id="AYZF01000017">
    <property type="protein sequence ID" value="KRN05699.1"/>
    <property type="molecule type" value="Genomic_DNA"/>
</dbReference>
<dbReference type="AlphaFoldDB" id="A0A0R2DQJ3"/>
<dbReference type="PATRIC" id="fig|1423806.3.peg.2314"/>
<accession>A0A0R2DQJ3</accession>
<comment type="caution">
    <text evidence="1">The sequence shown here is derived from an EMBL/GenBank/DDBJ whole genome shotgun (WGS) entry which is preliminary data.</text>
</comment>
<reference evidence="1 2" key="1">
    <citation type="journal article" date="2015" name="Genome Announc.">
        <title>Expanding the biotechnology potential of lactobacilli through comparative genomics of 213 strains and associated genera.</title>
        <authorList>
            <person name="Sun Z."/>
            <person name="Harris H.M."/>
            <person name="McCann A."/>
            <person name="Guo C."/>
            <person name="Argimon S."/>
            <person name="Zhang W."/>
            <person name="Yang X."/>
            <person name="Jeffery I.B."/>
            <person name="Cooney J.C."/>
            <person name="Kagawa T.F."/>
            <person name="Liu W."/>
            <person name="Song Y."/>
            <person name="Salvetti E."/>
            <person name="Wrobel A."/>
            <person name="Rasinkangas P."/>
            <person name="Parkhill J."/>
            <person name="Rea M.C."/>
            <person name="O'Sullivan O."/>
            <person name="Ritari J."/>
            <person name="Douillard F.P."/>
            <person name="Paul Ross R."/>
            <person name="Yang R."/>
            <person name="Briner A.E."/>
            <person name="Felis G.E."/>
            <person name="de Vos W.M."/>
            <person name="Barrangou R."/>
            <person name="Klaenhammer T.R."/>
            <person name="Caufield P.W."/>
            <person name="Cui Y."/>
            <person name="Zhang H."/>
            <person name="O'Toole P.W."/>
        </authorList>
    </citation>
    <scope>NUCLEOTIDE SEQUENCE [LARGE SCALE GENOMIC DNA]</scope>
    <source>
        <strain evidence="1 2">DSM 21376</strain>
    </source>
</reference>
<gene>
    <name evidence="1" type="ORF">FD15_GL002265</name>
</gene>
<protein>
    <submittedName>
        <fullName evidence="1">Uncharacterized protein</fullName>
    </submittedName>
</protein>
<evidence type="ECO:0000313" key="2">
    <source>
        <dbReference type="Proteomes" id="UP000050961"/>
    </source>
</evidence>
<proteinExistence type="predicted"/>
<name>A0A0R2DQJ3_9LACO</name>
<dbReference type="STRING" id="1423806.FD15_GL002265"/>
<dbReference type="Proteomes" id="UP000050961">
    <property type="component" value="Unassembled WGS sequence"/>
</dbReference>
<evidence type="ECO:0000313" key="1">
    <source>
        <dbReference type="EMBL" id="KRN05699.1"/>
    </source>
</evidence>
<sequence length="191" mass="21810">MKFYVNGAEEMEQISSYKGKIRRLYVQLIPQLVINCKYKKYIEAETSFPGTDSDYGGYTNKMEARNKAAWNGKELDAVEKLYAACQMRIPAATLTLVRMVKKIEQDNIGILNNLKKEVLAGSEDAMNNLQFFGELCLEQSDLEKALEVCLFEVEMNIEGSDSRLAQVYKKILAQSICVMHCYRKSFQEGDK</sequence>